<dbReference type="STRING" id="947166.A0A1D1W4V7"/>
<feature type="domain" description="GST N-terminal" evidence="1">
    <location>
        <begin position="1"/>
        <end position="56"/>
    </location>
</feature>
<evidence type="ECO:0000313" key="3">
    <source>
        <dbReference type="Proteomes" id="UP000186922"/>
    </source>
</evidence>
<dbReference type="Proteomes" id="UP000186922">
    <property type="component" value="Unassembled WGS sequence"/>
</dbReference>
<dbReference type="OrthoDB" id="4951845at2759"/>
<accession>A0A1D1W4V7</accession>
<dbReference type="EMBL" id="BDGG01000013">
    <property type="protein sequence ID" value="GAV06454.1"/>
    <property type="molecule type" value="Genomic_DNA"/>
</dbReference>
<dbReference type="AlphaFoldDB" id="A0A1D1W4V7"/>
<dbReference type="PROSITE" id="PS50404">
    <property type="entry name" value="GST_NTER"/>
    <property type="match status" value="1"/>
</dbReference>
<gene>
    <name evidence="2" type="primary">RvY_16444</name>
    <name evidence="2" type="synonym">RvY_16444.1</name>
    <name evidence="2" type="ORF">RvY_16444-1</name>
</gene>
<reference evidence="2 3" key="1">
    <citation type="journal article" date="2016" name="Nat. Commun.">
        <title>Extremotolerant tardigrade genome and improved radiotolerance of human cultured cells by tardigrade-unique protein.</title>
        <authorList>
            <person name="Hashimoto T."/>
            <person name="Horikawa D.D."/>
            <person name="Saito Y."/>
            <person name="Kuwahara H."/>
            <person name="Kozuka-Hata H."/>
            <person name="Shin-I T."/>
            <person name="Minakuchi Y."/>
            <person name="Ohishi K."/>
            <person name="Motoyama A."/>
            <person name="Aizu T."/>
            <person name="Enomoto A."/>
            <person name="Kondo K."/>
            <person name="Tanaka S."/>
            <person name="Hara Y."/>
            <person name="Koshikawa S."/>
            <person name="Sagara H."/>
            <person name="Miura T."/>
            <person name="Yokobori S."/>
            <person name="Miyagawa K."/>
            <person name="Suzuki Y."/>
            <person name="Kubo T."/>
            <person name="Oyama M."/>
            <person name="Kohara Y."/>
            <person name="Fujiyama A."/>
            <person name="Arakawa K."/>
            <person name="Katayama T."/>
            <person name="Toyoda A."/>
            <person name="Kunieda T."/>
        </authorList>
    </citation>
    <scope>NUCLEOTIDE SEQUENCE [LARGE SCALE GENOMIC DNA]</scope>
    <source>
        <strain evidence="2 3">YOKOZUNA-1</strain>
    </source>
</reference>
<sequence>MRSDCLWNTSGRSWFTEKNSLGLPFPNLPYMIDGNTKWTQLRAILRHLARKHGLGAKSEEEMQKQNDRGTFAGYPEQLVHADVHVTRF</sequence>
<evidence type="ECO:0000259" key="1">
    <source>
        <dbReference type="PROSITE" id="PS50404"/>
    </source>
</evidence>
<dbReference type="InterPro" id="IPR036249">
    <property type="entry name" value="Thioredoxin-like_sf"/>
</dbReference>
<name>A0A1D1W4V7_RAMVA</name>
<protein>
    <recommendedName>
        <fullName evidence="1">GST N-terminal domain-containing protein</fullName>
    </recommendedName>
</protein>
<dbReference type="Gene3D" id="3.40.30.10">
    <property type="entry name" value="Glutaredoxin"/>
    <property type="match status" value="1"/>
</dbReference>
<dbReference type="InterPro" id="IPR004045">
    <property type="entry name" value="Glutathione_S-Trfase_N"/>
</dbReference>
<comment type="caution">
    <text evidence="2">The sequence shown here is derived from an EMBL/GenBank/DDBJ whole genome shotgun (WGS) entry which is preliminary data.</text>
</comment>
<keyword evidence="3" id="KW-1185">Reference proteome</keyword>
<evidence type="ECO:0000313" key="2">
    <source>
        <dbReference type="EMBL" id="GAV06454.1"/>
    </source>
</evidence>
<proteinExistence type="predicted"/>
<organism evidence="2 3">
    <name type="scientific">Ramazzottius varieornatus</name>
    <name type="common">Water bear</name>
    <name type="synonym">Tardigrade</name>
    <dbReference type="NCBI Taxonomy" id="947166"/>
    <lineage>
        <taxon>Eukaryota</taxon>
        <taxon>Metazoa</taxon>
        <taxon>Ecdysozoa</taxon>
        <taxon>Tardigrada</taxon>
        <taxon>Eutardigrada</taxon>
        <taxon>Parachela</taxon>
        <taxon>Hypsibioidea</taxon>
        <taxon>Ramazzottiidae</taxon>
        <taxon>Ramazzottius</taxon>
    </lineage>
</organism>
<dbReference type="SUPFAM" id="SSF52833">
    <property type="entry name" value="Thioredoxin-like"/>
    <property type="match status" value="1"/>
</dbReference>